<dbReference type="GO" id="GO:0016020">
    <property type="term" value="C:membrane"/>
    <property type="evidence" value="ECO:0007669"/>
    <property type="project" value="UniProtKB-SubCell"/>
</dbReference>
<dbReference type="AlphaFoldDB" id="A0AAU9XLU8"/>
<sequence>MIQAQTLGTAVQANYMSAGSPYYFFLCVSAGKRGPPGLMMRESAHLVGDGKRVHHAGTVHRWKEGHVNGSILYRRHVGHLVIGRSGMYYVYSQMYYYDCTSYSMNHYTVLNDHKILGSVSSTVNCSRKFNTNFQGGVFHLNRGDILKVEVYRSKIYYMAAPYSYFGVFMFNDRFSIIMQEPRRVRTGGGGLTCPAERALIPLPSRQVNHSKSSNALYFAFYTVFVYGVVKIHISNKNRSAYQCLAFDRVSLAFTLFVCFVFPSITDEYPHSFNKFRQDPFLQPLSKAPVKTRRRRQFYGYKVENGGIKCKKGCKGKKGEKGDPGPPGPTGTNGTNGGTGYFISCSTVKTSNSYLFLFFRAGPQGPRGANGLKGDMGPKGEQGPPGMFGFSCVSRPPGPPGVMVRESIHLVGSGGRIKAKNHIITKWKLSHTFGSIVYHESTGTVEIKREGYYFIYSQMFYYDGSTIQMAHSTFINDRKVLSSMVSVINETKKYNTKFHGGVFLLRLNDTISVRVPYTSHYYMRERESFFGAFMLHHVLQSDIVRRLEARVEKLENSGFTAQKTDRNSVGEADRVMEGKSARLKTKLAVPDLPRGRDKRQFEGYCPCLQGPKGDAGPPGRRGKKGKKGHKGDQGPAGPVGPKGEPGTNGEPTKGQQGDPGPRGPKGLNGMNGTQGPAGLPGTPGVKGDRGEVGIRGPKGDPGPPGASMSESIHLVGDGQKIQNPSFHRISNWNERHREGSIEYHSTTGFIEVKKKGYYYIYSQMYYYDGSTVLMGHHTYINHEKVMESAGSVIGPKRKYNTKYHGGVFLLQENDTISVHIPYTTHYFMDSEGNCVYFISVTRRTVRNWQLKYRSGRLQFNQGFIRIQIAGFYFVYSQMFYHDGLPYQVSHQLFVNSEKFMESTSAVISEDRKYNTNYNGGVVFLNSTDTVSIKTPFSNHYFMNPSSRIFFAVYTHRELSLLKMQIREHQKIIQNLQLHNSAYDIQGSKAVRIRKDAPDLCTCVGAPGRRGKKGKPGPSGPPGPSGAPGPIGPQGPRGPVGYQSHESIHLVGDGQKVRTTKSKAITQWNERHRDGSIKYHPTTGFIEVKRKGYYYIYSQMFYFDGSKMLVGHNTYINDRKVMGSAGSVISPIRKYNTKYHGGVFLLLENDTISVHILYTTHYFMDREGSFFGAFLLGDLLSSEEPSRRVEQAIPGPPGPSGPSGPPGPPGVSGPIGLQGPRGNSARQVYQALPVLLVPQVTERQYNHKSLLEKASTWSETTQS</sequence>
<dbReference type="PROSITE" id="PS50049">
    <property type="entry name" value="THD_2"/>
    <property type="match status" value="4"/>
</dbReference>
<dbReference type="SUPFAM" id="SSF49842">
    <property type="entry name" value="TNF-like"/>
    <property type="match status" value="5"/>
</dbReference>
<feature type="compositionally biased region" description="Pro residues" evidence="5">
    <location>
        <begin position="1016"/>
        <end position="1031"/>
    </location>
</feature>
<feature type="domain" description="THD" evidence="6">
    <location>
        <begin position="42"/>
        <end position="170"/>
    </location>
</feature>
<dbReference type="InterPro" id="IPR008983">
    <property type="entry name" value="Tumour_necrosis_fac-like_dom"/>
</dbReference>
<comment type="similarity">
    <text evidence="2">Belongs to the tumor necrosis factor family.</text>
</comment>
<dbReference type="GO" id="GO:0005164">
    <property type="term" value="F:tumor necrosis factor receptor binding"/>
    <property type="evidence" value="ECO:0007669"/>
    <property type="project" value="InterPro"/>
</dbReference>
<evidence type="ECO:0000256" key="4">
    <source>
        <dbReference type="ARBA" id="ARBA00023136"/>
    </source>
</evidence>
<dbReference type="GO" id="GO:0006955">
    <property type="term" value="P:immune response"/>
    <property type="evidence" value="ECO:0007669"/>
    <property type="project" value="InterPro"/>
</dbReference>
<feature type="region of interest" description="Disordered" evidence="5">
    <location>
        <begin position="1000"/>
        <end position="1042"/>
    </location>
</feature>
<feature type="compositionally biased region" description="Pro residues" evidence="5">
    <location>
        <begin position="1192"/>
        <end position="1209"/>
    </location>
</feature>
<dbReference type="InterPro" id="IPR008160">
    <property type="entry name" value="Collagen"/>
</dbReference>
<dbReference type="PROSITE" id="PS00251">
    <property type="entry name" value="THD_1"/>
    <property type="match status" value="1"/>
</dbReference>
<feature type="domain" description="THD" evidence="6">
    <location>
        <begin position="1044"/>
        <end position="1174"/>
    </location>
</feature>
<evidence type="ECO:0000256" key="5">
    <source>
        <dbReference type="SAM" id="MobiDB-lite"/>
    </source>
</evidence>
<feature type="domain" description="THD" evidence="6">
    <location>
        <begin position="405"/>
        <end position="534"/>
    </location>
</feature>
<feature type="region of interest" description="Disordered" evidence="5">
    <location>
        <begin position="561"/>
        <end position="709"/>
    </location>
</feature>
<dbReference type="InterPro" id="IPR021184">
    <property type="entry name" value="TNF_CS"/>
</dbReference>
<proteinExistence type="inferred from homology"/>
<accession>A0AAU9XLU8</accession>
<feature type="compositionally biased region" description="Basic residues" evidence="5">
    <location>
        <begin position="619"/>
        <end position="628"/>
    </location>
</feature>
<dbReference type="SMART" id="SM00207">
    <property type="entry name" value="TNF"/>
    <property type="match status" value="4"/>
</dbReference>
<dbReference type="Proteomes" id="UP001159428">
    <property type="component" value="Unassembled WGS sequence"/>
</dbReference>
<dbReference type="InterPro" id="IPR006052">
    <property type="entry name" value="TNF_dom"/>
</dbReference>
<dbReference type="EMBL" id="CALNXJ010000046">
    <property type="protein sequence ID" value="CAH3149682.1"/>
    <property type="molecule type" value="Genomic_DNA"/>
</dbReference>
<evidence type="ECO:0000256" key="1">
    <source>
        <dbReference type="ARBA" id="ARBA00004370"/>
    </source>
</evidence>
<keyword evidence="4" id="KW-0472">Membrane</keyword>
<feature type="domain" description="THD" evidence="6">
    <location>
        <begin position="709"/>
        <end position="842"/>
    </location>
</feature>
<evidence type="ECO:0000313" key="7">
    <source>
        <dbReference type="EMBL" id="CAH3149682.1"/>
    </source>
</evidence>
<feature type="region of interest" description="Disordered" evidence="5">
    <location>
        <begin position="1184"/>
        <end position="1221"/>
    </location>
</feature>
<feature type="region of interest" description="Disordered" evidence="5">
    <location>
        <begin position="313"/>
        <end position="335"/>
    </location>
</feature>
<evidence type="ECO:0000259" key="6">
    <source>
        <dbReference type="PROSITE" id="PS50049"/>
    </source>
</evidence>
<dbReference type="Gene3D" id="1.20.5.320">
    <property type="entry name" value="6-Phosphogluconate Dehydrogenase, domain 3"/>
    <property type="match status" value="2"/>
</dbReference>
<dbReference type="Pfam" id="PF00229">
    <property type="entry name" value="TNF"/>
    <property type="match status" value="4"/>
</dbReference>
<protein>
    <recommendedName>
        <fullName evidence="6">THD domain-containing protein</fullName>
    </recommendedName>
</protein>
<dbReference type="GO" id="GO:0005125">
    <property type="term" value="F:cytokine activity"/>
    <property type="evidence" value="ECO:0007669"/>
    <property type="project" value="UniProtKB-KW"/>
</dbReference>
<evidence type="ECO:0000256" key="2">
    <source>
        <dbReference type="ARBA" id="ARBA00008670"/>
    </source>
</evidence>
<reference evidence="7 8" key="1">
    <citation type="submission" date="2022-05" db="EMBL/GenBank/DDBJ databases">
        <authorList>
            <consortium name="Genoscope - CEA"/>
            <person name="William W."/>
        </authorList>
    </citation>
    <scope>NUCLEOTIDE SEQUENCE [LARGE SCALE GENOMIC DNA]</scope>
</reference>
<feature type="compositionally biased region" description="Basic and acidic residues" evidence="5">
    <location>
        <begin position="562"/>
        <end position="579"/>
    </location>
</feature>
<dbReference type="PANTHER" id="PTHR11471:SF13">
    <property type="entry name" value="TNF FAMILY PROFILE DOMAIN-CONTAINING PROTEIN"/>
    <property type="match status" value="1"/>
</dbReference>
<evidence type="ECO:0000256" key="3">
    <source>
        <dbReference type="ARBA" id="ARBA00022514"/>
    </source>
</evidence>
<comment type="subcellular location">
    <subcellularLocation>
        <location evidence="1">Membrane</location>
    </subcellularLocation>
</comment>
<dbReference type="GO" id="GO:0005615">
    <property type="term" value="C:extracellular space"/>
    <property type="evidence" value="ECO:0007669"/>
    <property type="project" value="UniProtKB-KW"/>
</dbReference>
<dbReference type="Gene3D" id="2.60.120.40">
    <property type="match status" value="5"/>
</dbReference>
<gene>
    <name evidence="7" type="ORF">PMEA_00024446</name>
</gene>
<keyword evidence="8" id="KW-1185">Reference proteome</keyword>
<dbReference type="PANTHER" id="PTHR11471">
    <property type="entry name" value="TUMOR NECROSIS FACTOR FAMILY MEMBER"/>
    <property type="match status" value="1"/>
</dbReference>
<evidence type="ECO:0000313" key="8">
    <source>
        <dbReference type="Proteomes" id="UP001159428"/>
    </source>
</evidence>
<dbReference type="Pfam" id="PF01391">
    <property type="entry name" value="Collagen"/>
    <property type="match status" value="1"/>
</dbReference>
<name>A0AAU9XLU8_9CNID</name>
<comment type="caution">
    <text evidence="7">The sequence shown here is derived from an EMBL/GenBank/DDBJ whole genome shotgun (WGS) entry which is preliminary data.</text>
</comment>
<keyword evidence="3" id="KW-0202">Cytokine</keyword>
<organism evidence="7 8">
    <name type="scientific">Pocillopora meandrina</name>
    <dbReference type="NCBI Taxonomy" id="46732"/>
    <lineage>
        <taxon>Eukaryota</taxon>
        <taxon>Metazoa</taxon>
        <taxon>Cnidaria</taxon>
        <taxon>Anthozoa</taxon>
        <taxon>Hexacorallia</taxon>
        <taxon>Scleractinia</taxon>
        <taxon>Astrocoeniina</taxon>
        <taxon>Pocilloporidae</taxon>
        <taxon>Pocillopora</taxon>
    </lineage>
</organism>